<dbReference type="HOGENOM" id="CLU_1971383_0_0_1"/>
<evidence type="ECO:0000313" key="2">
    <source>
        <dbReference type="Proteomes" id="UP000054018"/>
    </source>
</evidence>
<reference evidence="1 2" key="1">
    <citation type="submission" date="2014-04" db="EMBL/GenBank/DDBJ databases">
        <authorList>
            <consortium name="DOE Joint Genome Institute"/>
            <person name="Kuo A."/>
            <person name="Kohler A."/>
            <person name="Costa M.D."/>
            <person name="Nagy L.G."/>
            <person name="Floudas D."/>
            <person name="Copeland A."/>
            <person name="Barry K.W."/>
            <person name="Cichocki N."/>
            <person name="Veneault-Fourrey C."/>
            <person name="LaButti K."/>
            <person name="Lindquist E.A."/>
            <person name="Lipzen A."/>
            <person name="Lundell T."/>
            <person name="Morin E."/>
            <person name="Murat C."/>
            <person name="Sun H."/>
            <person name="Tunlid A."/>
            <person name="Henrissat B."/>
            <person name="Grigoriev I.V."/>
            <person name="Hibbett D.S."/>
            <person name="Martin F."/>
            <person name="Nordberg H.P."/>
            <person name="Cantor M.N."/>
            <person name="Hua S.X."/>
        </authorList>
    </citation>
    <scope>NUCLEOTIDE SEQUENCE [LARGE SCALE GENOMIC DNA]</scope>
    <source>
        <strain evidence="1 2">441</strain>
    </source>
</reference>
<sequence length="133" mass="14448">MGWYSVLGEHMEQKELCQLWGSDGIVGGDEYSLLGETIHYNHSCASCAGFDIVFDEGTDTWPGIITTDELECAVLSESVSRSLSSCASCAGFDIVFDEGTDTWPGIITTDELECAVLSEVTSQRVVVFVPEYS</sequence>
<gene>
    <name evidence="1" type="ORF">PISMIDRAFT_117562</name>
</gene>
<reference evidence="2" key="2">
    <citation type="submission" date="2015-01" db="EMBL/GenBank/DDBJ databases">
        <title>Evolutionary Origins and Diversification of the Mycorrhizal Mutualists.</title>
        <authorList>
            <consortium name="DOE Joint Genome Institute"/>
            <consortium name="Mycorrhizal Genomics Consortium"/>
            <person name="Kohler A."/>
            <person name="Kuo A."/>
            <person name="Nagy L.G."/>
            <person name="Floudas D."/>
            <person name="Copeland A."/>
            <person name="Barry K.W."/>
            <person name="Cichocki N."/>
            <person name="Veneault-Fourrey C."/>
            <person name="LaButti K."/>
            <person name="Lindquist E.A."/>
            <person name="Lipzen A."/>
            <person name="Lundell T."/>
            <person name="Morin E."/>
            <person name="Murat C."/>
            <person name="Riley R."/>
            <person name="Ohm R."/>
            <person name="Sun H."/>
            <person name="Tunlid A."/>
            <person name="Henrissat B."/>
            <person name="Grigoriev I.V."/>
            <person name="Hibbett D.S."/>
            <person name="Martin F."/>
        </authorList>
    </citation>
    <scope>NUCLEOTIDE SEQUENCE [LARGE SCALE GENOMIC DNA]</scope>
    <source>
        <strain evidence="2">441</strain>
    </source>
</reference>
<dbReference type="AlphaFoldDB" id="A0A0C9YJY7"/>
<protein>
    <submittedName>
        <fullName evidence="1">Uncharacterized protein</fullName>
    </submittedName>
</protein>
<keyword evidence="2" id="KW-1185">Reference proteome</keyword>
<name>A0A0C9YJY7_9AGAM</name>
<proteinExistence type="predicted"/>
<accession>A0A0C9YJY7</accession>
<dbReference type="EMBL" id="KN833953">
    <property type="protein sequence ID" value="KIK14134.1"/>
    <property type="molecule type" value="Genomic_DNA"/>
</dbReference>
<dbReference type="Proteomes" id="UP000054018">
    <property type="component" value="Unassembled WGS sequence"/>
</dbReference>
<evidence type="ECO:0000313" key="1">
    <source>
        <dbReference type="EMBL" id="KIK14134.1"/>
    </source>
</evidence>
<organism evidence="1 2">
    <name type="scientific">Pisolithus microcarpus 441</name>
    <dbReference type="NCBI Taxonomy" id="765257"/>
    <lineage>
        <taxon>Eukaryota</taxon>
        <taxon>Fungi</taxon>
        <taxon>Dikarya</taxon>
        <taxon>Basidiomycota</taxon>
        <taxon>Agaricomycotina</taxon>
        <taxon>Agaricomycetes</taxon>
        <taxon>Agaricomycetidae</taxon>
        <taxon>Boletales</taxon>
        <taxon>Sclerodermatineae</taxon>
        <taxon>Pisolithaceae</taxon>
        <taxon>Pisolithus</taxon>
    </lineage>
</organism>